<organism evidence="3 4">
    <name type="scientific">Rhizophlyctis rosea</name>
    <dbReference type="NCBI Taxonomy" id="64517"/>
    <lineage>
        <taxon>Eukaryota</taxon>
        <taxon>Fungi</taxon>
        <taxon>Fungi incertae sedis</taxon>
        <taxon>Chytridiomycota</taxon>
        <taxon>Chytridiomycota incertae sedis</taxon>
        <taxon>Chytridiomycetes</taxon>
        <taxon>Rhizophlyctidales</taxon>
        <taxon>Rhizophlyctidaceae</taxon>
        <taxon>Rhizophlyctis</taxon>
    </lineage>
</organism>
<gene>
    <name evidence="3" type="ORF">HK097_009489</name>
</gene>
<name>A0AAD5S8V1_9FUNG</name>
<proteinExistence type="predicted"/>
<dbReference type="Proteomes" id="UP001212841">
    <property type="component" value="Unassembled WGS sequence"/>
</dbReference>
<evidence type="ECO:0000313" key="3">
    <source>
        <dbReference type="EMBL" id="KAJ3049528.1"/>
    </source>
</evidence>
<feature type="compositionally biased region" description="Basic and acidic residues" evidence="2">
    <location>
        <begin position="58"/>
        <end position="80"/>
    </location>
</feature>
<protein>
    <submittedName>
        <fullName evidence="3">Uncharacterized protein</fullName>
    </submittedName>
</protein>
<evidence type="ECO:0000256" key="2">
    <source>
        <dbReference type="SAM" id="MobiDB-lite"/>
    </source>
</evidence>
<accession>A0AAD5S8V1</accession>
<feature type="coiled-coil region" evidence="1">
    <location>
        <begin position="210"/>
        <end position="323"/>
    </location>
</feature>
<dbReference type="EMBL" id="JADGJD010000630">
    <property type="protein sequence ID" value="KAJ3049528.1"/>
    <property type="molecule type" value="Genomic_DNA"/>
</dbReference>
<feature type="compositionally biased region" description="Basic residues" evidence="2">
    <location>
        <begin position="31"/>
        <end position="43"/>
    </location>
</feature>
<feature type="region of interest" description="Disordered" evidence="2">
    <location>
        <begin position="1"/>
        <end position="81"/>
    </location>
</feature>
<feature type="region of interest" description="Disordered" evidence="2">
    <location>
        <begin position="329"/>
        <end position="361"/>
    </location>
</feature>
<dbReference type="AlphaFoldDB" id="A0AAD5S8V1"/>
<sequence>MTNLTAEPEELSAFGDAEMSTEELNSLQRKVSFKRPKPQKRRSLRDLRATMSDSESAFTERESLVRFEENGEEAPKESRIARSLSVGGHRISELRKLTGQLDASQERVETLEKELKIFEGAQQSLVQEADRWKRKHNESSRELESLRNDFDQQHAQLTFLKEQMEKLQQTLSVKEREKQTLNRQFGDGLSMVEKSKEEWDSKEASYKHQIGSLTKMVAQLKEELSQEKENHFRDIRDHQQRETEAQAHVIMIKTLEAEVEKHKKVAEEAKEALDFEKRRRRASFGPAGCPEHDKMIDELQDHLKSLTEQNQSLQEEVETLRMLVADEKPLERTPEPAPISPAVSSPSSPKGKPRFPPRTSSAQDLLTMYTSGQTSGSLATELLREKVQTGVKSELTRLRDENIALVNYLAATLDSVARLR</sequence>
<dbReference type="Gene3D" id="1.10.287.1490">
    <property type="match status" value="1"/>
</dbReference>
<keyword evidence="1" id="KW-0175">Coiled coil</keyword>
<comment type="caution">
    <text evidence="3">The sequence shown here is derived from an EMBL/GenBank/DDBJ whole genome shotgun (WGS) entry which is preliminary data.</text>
</comment>
<feature type="compositionally biased region" description="Low complexity" evidence="2">
    <location>
        <begin position="340"/>
        <end position="350"/>
    </location>
</feature>
<keyword evidence="4" id="KW-1185">Reference proteome</keyword>
<evidence type="ECO:0000313" key="4">
    <source>
        <dbReference type="Proteomes" id="UP001212841"/>
    </source>
</evidence>
<feature type="coiled-coil region" evidence="1">
    <location>
        <begin position="94"/>
        <end position="184"/>
    </location>
</feature>
<reference evidence="3" key="1">
    <citation type="submission" date="2020-05" db="EMBL/GenBank/DDBJ databases">
        <title>Phylogenomic resolution of chytrid fungi.</title>
        <authorList>
            <person name="Stajich J.E."/>
            <person name="Amses K."/>
            <person name="Simmons R."/>
            <person name="Seto K."/>
            <person name="Myers J."/>
            <person name="Bonds A."/>
            <person name="Quandt C.A."/>
            <person name="Barry K."/>
            <person name="Liu P."/>
            <person name="Grigoriev I."/>
            <person name="Longcore J.E."/>
            <person name="James T.Y."/>
        </authorList>
    </citation>
    <scope>NUCLEOTIDE SEQUENCE</scope>
    <source>
        <strain evidence="3">JEL0318</strain>
    </source>
</reference>
<evidence type="ECO:0000256" key="1">
    <source>
        <dbReference type="SAM" id="Coils"/>
    </source>
</evidence>